<dbReference type="Proteomes" id="UP000051515">
    <property type="component" value="Unassembled WGS sequence"/>
</dbReference>
<dbReference type="OrthoDB" id="2278060at2"/>
<evidence type="ECO:0000313" key="2">
    <source>
        <dbReference type="EMBL" id="KRK84892.1"/>
    </source>
</evidence>
<sequence length="216" mass="24531">MEPMQIVNYSRLNRMHINKTADTGTKIFDDSGGYVLKILGKDDDGNVIAQKYKLLDITKDTQLSIPEIASLEGIDGNELHLDRLTQEQIGPSMFHSTTYNIEEVENAINTVLKNQAVEDSNIQLLVNFFQQFTPDKLSQISNELSESISESYAKKSEVDQKLGELETRMKNIEGRFPSNPNPNGYRPPNYTGDYGISDAYSWKSKLHQMDDEMEDK</sequence>
<accession>A0A0R1KNU4</accession>
<dbReference type="EMBL" id="AZDY01000003">
    <property type="protein sequence ID" value="KRK84892.1"/>
    <property type="molecule type" value="Genomic_DNA"/>
</dbReference>
<gene>
    <name evidence="2" type="ORF">FC78_GL001609</name>
</gene>
<dbReference type="PATRIC" id="fig|1423788.3.peg.1658"/>
<dbReference type="STRING" id="1423788.FC78_GL001609"/>
<keyword evidence="3" id="KW-1185">Reference proteome</keyword>
<evidence type="ECO:0000313" key="3">
    <source>
        <dbReference type="Proteomes" id="UP000051515"/>
    </source>
</evidence>
<dbReference type="AlphaFoldDB" id="A0A0R1KNU4"/>
<name>A0A0R1KNU4_9LACO</name>
<proteinExistence type="predicted"/>
<dbReference type="RefSeq" id="WP_056950585.1">
    <property type="nucleotide sequence ID" value="NZ_AZDY01000003.1"/>
</dbReference>
<feature type="compositionally biased region" description="Low complexity" evidence="1">
    <location>
        <begin position="177"/>
        <end position="189"/>
    </location>
</feature>
<comment type="caution">
    <text evidence="2">The sequence shown here is derived from an EMBL/GenBank/DDBJ whole genome shotgun (WGS) entry which is preliminary data.</text>
</comment>
<feature type="region of interest" description="Disordered" evidence="1">
    <location>
        <begin position="172"/>
        <end position="191"/>
    </location>
</feature>
<organism evidence="2 3">
    <name type="scientific">Companilactobacillus bobalius DSM 19674</name>
    <dbReference type="NCBI Taxonomy" id="1423788"/>
    <lineage>
        <taxon>Bacteria</taxon>
        <taxon>Bacillati</taxon>
        <taxon>Bacillota</taxon>
        <taxon>Bacilli</taxon>
        <taxon>Lactobacillales</taxon>
        <taxon>Lactobacillaceae</taxon>
        <taxon>Companilactobacillus</taxon>
        <taxon>Companilactobacillus bobalius</taxon>
    </lineage>
</organism>
<reference evidence="2 3" key="1">
    <citation type="journal article" date="2015" name="Genome Announc.">
        <title>Expanding the biotechnology potential of lactobacilli through comparative genomics of 213 strains and associated genera.</title>
        <authorList>
            <person name="Sun Z."/>
            <person name="Harris H.M."/>
            <person name="McCann A."/>
            <person name="Guo C."/>
            <person name="Argimon S."/>
            <person name="Zhang W."/>
            <person name="Yang X."/>
            <person name="Jeffery I.B."/>
            <person name="Cooney J.C."/>
            <person name="Kagawa T.F."/>
            <person name="Liu W."/>
            <person name="Song Y."/>
            <person name="Salvetti E."/>
            <person name="Wrobel A."/>
            <person name="Rasinkangas P."/>
            <person name="Parkhill J."/>
            <person name="Rea M.C."/>
            <person name="O'Sullivan O."/>
            <person name="Ritari J."/>
            <person name="Douillard F.P."/>
            <person name="Paul Ross R."/>
            <person name="Yang R."/>
            <person name="Briner A.E."/>
            <person name="Felis G.E."/>
            <person name="de Vos W.M."/>
            <person name="Barrangou R."/>
            <person name="Klaenhammer T.R."/>
            <person name="Caufield P.W."/>
            <person name="Cui Y."/>
            <person name="Zhang H."/>
            <person name="O'Toole P.W."/>
        </authorList>
    </citation>
    <scope>NUCLEOTIDE SEQUENCE [LARGE SCALE GENOMIC DNA]</scope>
    <source>
        <strain evidence="2 3">DSM 19674</strain>
    </source>
</reference>
<protein>
    <submittedName>
        <fullName evidence="2">Uncharacterized protein</fullName>
    </submittedName>
</protein>
<evidence type="ECO:0000256" key="1">
    <source>
        <dbReference type="SAM" id="MobiDB-lite"/>
    </source>
</evidence>